<evidence type="ECO:0000259" key="6">
    <source>
        <dbReference type="SMART" id="SM00382"/>
    </source>
</evidence>
<keyword evidence="8" id="KW-1185">Reference proteome</keyword>
<dbReference type="InterPro" id="IPR003593">
    <property type="entry name" value="AAA+_ATPase"/>
</dbReference>
<dbReference type="InterPro" id="IPR015415">
    <property type="entry name" value="Spast_Vps4_C"/>
</dbReference>
<reference evidence="7 8" key="1">
    <citation type="submission" date="2019-07" db="EMBL/GenBank/DDBJ databases">
        <authorList>
            <person name="Jastrzebski P J."/>
            <person name="Paukszto L."/>
            <person name="Jastrzebski P J."/>
        </authorList>
    </citation>
    <scope>NUCLEOTIDE SEQUENCE [LARGE SCALE GENOMIC DNA]</scope>
    <source>
        <strain evidence="7 8">WMS-il1</strain>
    </source>
</reference>
<dbReference type="EMBL" id="CABIJS010000333">
    <property type="protein sequence ID" value="VUZ49458.1"/>
    <property type="molecule type" value="Genomic_DNA"/>
</dbReference>
<protein>
    <recommendedName>
        <fullName evidence="6">AAA+ ATPase domain-containing protein</fullName>
    </recommendedName>
</protein>
<evidence type="ECO:0000313" key="8">
    <source>
        <dbReference type="Proteomes" id="UP000321570"/>
    </source>
</evidence>
<keyword evidence="3 4" id="KW-0067">ATP-binding</keyword>
<evidence type="ECO:0000313" key="7">
    <source>
        <dbReference type="EMBL" id="VUZ49458.1"/>
    </source>
</evidence>
<dbReference type="FunFam" id="3.40.50.300:FF:000093">
    <property type="entry name" value="Fidgetin-like 1"/>
    <property type="match status" value="1"/>
</dbReference>
<evidence type="ECO:0000256" key="5">
    <source>
        <dbReference type="SAM" id="MobiDB-lite"/>
    </source>
</evidence>
<dbReference type="SMART" id="SM00382">
    <property type="entry name" value="AAA"/>
    <property type="match status" value="1"/>
</dbReference>
<dbReference type="PANTHER" id="PTHR23074">
    <property type="entry name" value="AAA DOMAIN-CONTAINING"/>
    <property type="match status" value="1"/>
</dbReference>
<gene>
    <name evidence="7" type="ORF">WMSIL1_LOCUS8511</name>
</gene>
<feature type="region of interest" description="Disordered" evidence="5">
    <location>
        <begin position="198"/>
        <end position="265"/>
    </location>
</feature>
<proteinExistence type="inferred from homology"/>
<feature type="compositionally biased region" description="Polar residues" evidence="5">
    <location>
        <begin position="199"/>
        <end position="208"/>
    </location>
</feature>
<accession>A0A564YRY0</accession>
<dbReference type="PROSITE" id="PS00674">
    <property type="entry name" value="AAA"/>
    <property type="match status" value="1"/>
</dbReference>
<feature type="domain" description="AAA+ ATPase" evidence="6">
    <location>
        <begin position="329"/>
        <end position="465"/>
    </location>
</feature>
<name>A0A564YRY0_HYMDI</name>
<dbReference type="Pfam" id="PF17862">
    <property type="entry name" value="AAA_lid_3"/>
    <property type="match status" value="1"/>
</dbReference>
<dbReference type="FunFam" id="1.10.8.60:FF:000022">
    <property type="entry name" value="Fidgetin like 1"/>
    <property type="match status" value="1"/>
</dbReference>
<dbReference type="SUPFAM" id="SSF52540">
    <property type="entry name" value="P-loop containing nucleoside triphosphate hydrolases"/>
    <property type="match status" value="1"/>
</dbReference>
<comment type="similarity">
    <text evidence="1 4">Belongs to the AAA ATPase family.</text>
</comment>
<dbReference type="GO" id="GO:0008568">
    <property type="term" value="F:microtubule severing ATPase activity"/>
    <property type="evidence" value="ECO:0007669"/>
    <property type="project" value="TreeGrafter"/>
</dbReference>
<keyword evidence="2 4" id="KW-0547">Nucleotide-binding</keyword>
<sequence length="571" mass="63074">KSRVELIRQVLHHLPPNTTSFSEVQKRYQYYIDDIQKGANNFADEVLKDSSNEENETPQWRSTFDVNSIVFRIKEEPALDYGSALADNQKISGTIADQLGNCVSKLLKNANDMKSNVRAPVRGGSLPNRKAQYAKIPREPIPQENIEVSSKVNSIDLIERKYVGRPVKQVIESSPKCENPRESGPTFVTARQQLLMDGQKQQGGQSASPYAKSEVVKKSLGSRGPRMAFVPPFARSKDENQQPHPTGGGPATTATQPICPSSSGNTVVDERLKQFDQKIIDLITSEIMDSDTKITWDDIAGLHSVKTTLKEVVVFPMLRPDIFTGLRGPPKGLLLFGPPGTGKTLIGKCIASISKSTFFSISASSLTSKWVGDGEKMVRALFTIARIHAPAVIFIDEVDSLLSQRSETEHESSRRIKTEFLVQLDGVSTGSEERLLLIGATNRPQELDEAARRRFVKRLYVPLPCEDARREIVERLIKQQKHSLTPDDLDIIAAKSEGFSGADVANLCREAAMGPIRGLPLEVIESISAQDVPSVGMSDFLAAFRHVKASVSPSDLKQYISWNQQYGSFQV</sequence>
<organism evidence="7 8">
    <name type="scientific">Hymenolepis diminuta</name>
    <name type="common">Rat tapeworm</name>
    <dbReference type="NCBI Taxonomy" id="6216"/>
    <lineage>
        <taxon>Eukaryota</taxon>
        <taxon>Metazoa</taxon>
        <taxon>Spiralia</taxon>
        <taxon>Lophotrochozoa</taxon>
        <taxon>Platyhelminthes</taxon>
        <taxon>Cestoda</taxon>
        <taxon>Eucestoda</taxon>
        <taxon>Cyclophyllidea</taxon>
        <taxon>Hymenolepididae</taxon>
        <taxon>Hymenolepis</taxon>
    </lineage>
</organism>
<dbReference type="Pfam" id="PF09336">
    <property type="entry name" value="Vps4_C"/>
    <property type="match status" value="1"/>
</dbReference>
<evidence type="ECO:0000256" key="4">
    <source>
        <dbReference type="RuleBase" id="RU003651"/>
    </source>
</evidence>
<dbReference type="GO" id="GO:0016887">
    <property type="term" value="F:ATP hydrolysis activity"/>
    <property type="evidence" value="ECO:0007669"/>
    <property type="project" value="InterPro"/>
</dbReference>
<evidence type="ECO:0000256" key="1">
    <source>
        <dbReference type="ARBA" id="ARBA00006914"/>
    </source>
</evidence>
<dbReference type="InterPro" id="IPR003959">
    <property type="entry name" value="ATPase_AAA_core"/>
</dbReference>
<dbReference type="InterPro" id="IPR027417">
    <property type="entry name" value="P-loop_NTPase"/>
</dbReference>
<evidence type="ECO:0000256" key="3">
    <source>
        <dbReference type="ARBA" id="ARBA00022840"/>
    </source>
</evidence>
<dbReference type="PANTHER" id="PTHR23074:SF17">
    <property type="entry name" value="FIDGETIN-LIKE PROTEIN 1"/>
    <property type="match status" value="1"/>
</dbReference>
<dbReference type="AlphaFoldDB" id="A0A564YRY0"/>
<dbReference type="InterPro" id="IPR003960">
    <property type="entry name" value="ATPase_AAA_CS"/>
</dbReference>
<feature type="non-terminal residue" evidence="7">
    <location>
        <position position="1"/>
    </location>
</feature>
<dbReference type="GO" id="GO:0005524">
    <property type="term" value="F:ATP binding"/>
    <property type="evidence" value="ECO:0007669"/>
    <property type="project" value="UniProtKB-KW"/>
</dbReference>
<dbReference type="InterPro" id="IPR041569">
    <property type="entry name" value="AAA_lid_3"/>
</dbReference>
<evidence type="ECO:0000256" key="2">
    <source>
        <dbReference type="ARBA" id="ARBA00022741"/>
    </source>
</evidence>
<dbReference type="Proteomes" id="UP000321570">
    <property type="component" value="Unassembled WGS sequence"/>
</dbReference>
<dbReference type="InterPro" id="IPR050304">
    <property type="entry name" value="MT-severing_AAA_ATPase"/>
</dbReference>
<dbReference type="Pfam" id="PF00004">
    <property type="entry name" value="AAA"/>
    <property type="match status" value="1"/>
</dbReference>
<dbReference type="Gene3D" id="3.40.50.300">
    <property type="entry name" value="P-loop containing nucleotide triphosphate hydrolases"/>
    <property type="match status" value="1"/>
</dbReference>
<dbReference type="Gene3D" id="1.10.8.60">
    <property type="match status" value="1"/>
</dbReference>